<sequence>MANQQPDVPNQAGGRSPESDRSVLVPVNEYRPGTSARVVDRLPATIVVELLRLPNGETVPVLTRPDEYTGYVVRSEFGGEQVRWTTIVFTREALESDSRYVFEADAQVYSTQLSLLETTVRHVGSAGDGCGNAPASSSEQR</sequence>
<protein>
    <submittedName>
        <fullName evidence="2">Uncharacterized protein</fullName>
    </submittedName>
</protein>
<organism evidence="2 3">
    <name type="scientific">Natrinema soli</name>
    <dbReference type="NCBI Taxonomy" id="1930624"/>
    <lineage>
        <taxon>Archaea</taxon>
        <taxon>Methanobacteriati</taxon>
        <taxon>Methanobacteriota</taxon>
        <taxon>Stenosarchaea group</taxon>
        <taxon>Halobacteria</taxon>
        <taxon>Halobacteriales</taxon>
        <taxon>Natrialbaceae</taxon>
        <taxon>Natrinema</taxon>
    </lineage>
</organism>
<feature type="region of interest" description="Disordered" evidence="1">
    <location>
        <begin position="1"/>
        <end position="22"/>
    </location>
</feature>
<accession>A0ABD5T1G5</accession>
<reference evidence="2 3" key="1">
    <citation type="journal article" date="2019" name="Int. J. Syst. Evol. Microbiol.">
        <title>The Global Catalogue of Microorganisms (GCM) 10K type strain sequencing project: providing services to taxonomists for standard genome sequencing and annotation.</title>
        <authorList>
            <consortium name="The Broad Institute Genomics Platform"/>
            <consortium name="The Broad Institute Genome Sequencing Center for Infectious Disease"/>
            <person name="Wu L."/>
            <person name="Ma J."/>
        </authorList>
    </citation>
    <scope>NUCLEOTIDE SEQUENCE [LARGE SCALE GENOMIC DNA]</scope>
    <source>
        <strain evidence="2 3">LMG 29247</strain>
    </source>
</reference>
<dbReference type="Proteomes" id="UP001596383">
    <property type="component" value="Unassembled WGS sequence"/>
</dbReference>
<comment type="caution">
    <text evidence="2">The sequence shown here is derived from an EMBL/GenBank/DDBJ whole genome shotgun (WGS) entry which is preliminary data.</text>
</comment>
<evidence type="ECO:0000256" key="1">
    <source>
        <dbReference type="SAM" id="MobiDB-lite"/>
    </source>
</evidence>
<evidence type="ECO:0000313" key="2">
    <source>
        <dbReference type="EMBL" id="MFC6769293.1"/>
    </source>
</evidence>
<dbReference type="RefSeq" id="WP_273741967.1">
    <property type="nucleotide sequence ID" value="NZ_JAQIVI010000715.1"/>
</dbReference>
<name>A0ABD5T1G5_9EURY</name>
<dbReference type="AlphaFoldDB" id="A0ABD5T1G5"/>
<gene>
    <name evidence="2" type="ORF">ACFQE6_30990</name>
</gene>
<evidence type="ECO:0000313" key="3">
    <source>
        <dbReference type="Proteomes" id="UP001596383"/>
    </source>
</evidence>
<proteinExistence type="predicted"/>
<dbReference type="EMBL" id="JBHSWV010000715">
    <property type="protein sequence ID" value="MFC6769293.1"/>
    <property type="molecule type" value="Genomic_DNA"/>
</dbReference>
<keyword evidence="3" id="KW-1185">Reference proteome</keyword>